<protein>
    <submittedName>
        <fullName evidence="7">F0F1 ATP synthase subunit delta</fullName>
    </submittedName>
</protein>
<keyword evidence="3" id="KW-0375">Hydrogen ion transport</keyword>
<comment type="subcellular location">
    <subcellularLocation>
        <location evidence="1">Membrane</location>
    </subcellularLocation>
</comment>
<gene>
    <name evidence="7" type="ORF">H9726_00985</name>
</gene>
<dbReference type="AlphaFoldDB" id="A0A9D2D5K3"/>
<dbReference type="PRINTS" id="PR00125">
    <property type="entry name" value="ATPASEDELTA"/>
</dbReference>
<dbReference type="Pfam" id="PF00213">
    <property type="entry name" value="OSCP"/>
    <property type="match status" value="1"/>
</dbReference>
<evidence type="ECO:0000256" key="3">
    <source>
        <dbReference type="ARBA" id="ARBA00022781"/>
    </source>
</evidence>
<evidence type="ECO:0000313" key="8">
    <source>
        <dbReference type="Proteomes" id="UP000824025"/>
    </source>
</evidence>
<evidence type="ECO:0000313" key="7">
    <source>
        <dbReference type="EMBL" id="HIZ09037.1"/>
    </source>
</evidence>
<keyword evidence="2" id="KW-0813">Transport</keyword>
<keyword evidence="5" id="KW-0472">Membrane</keyword>
<comment type="caution">
    <text evidence="7">The sequence shown here is derived from an EMBL/GenBank/DDBJ whole genome shotgun (WGS) entry which is preliminary data.</text>
</comment>
<dbReference type="GO" id="GO:0016020">
    <property type="term" value="C:membrane"/>
    <property type="evidence" value="ECO:0007669"/>
    <property type="project" value="UniProtKB-SubCell"/>
</dbReference>
<reference evidence="7" key="2">
    <citation type="submission" date="2021-04" db="EMBL/GenBank/DDBJ databases">
        <authorList>
            <person name="Gilroy R."/>
        </authorList>
    </citation>
    <scope>NUCLEOTIDE SEQUENCE</scope>
    <source>
        <strain evidence="7">CHK192-19661</strain>
    </source>
</reference>
<evidence type="ECO:0000256" key="5">
    <source>
        <dbReference type="ARBA" id="ARBA00023136"/>
    </source>
</evidence>
<dbReference type="InterPro" id="IPR000711">
    <property type="entry name" value="ATPase_OSCP/dsu"/>
</dbReference>
<proteinExistence type="predicted"/>
<dbReference type="EMBL" id="DXCF01000004">
    <property type="protein sequence ID" value="HIZ09037.1"/>
    <property type="molecule type" value="Genomic_DNA"/>
</dbReference>
<evidence type="ECO:0000256" key="4">
    <source>
        <dbReference type="ARBA" id="ARBA00023065"/>
    </source>
</evidence>
<dbReference type="GO" id="GO:0046933">
    <property type="term" value="F:proton-transporting ATP synthase activity, rotational mechanism"/>
    <property type="evidence" value="ECO:0007669"/>
    <property type="project" value="InterPro"/>
</dbReference>
<sequence length="75" mass="8491">MIMEEEKIVTAKVVLARRPDKATVEKISAFVKSRGCSRIRYIYDGSIIGGIIIYIGDRIYDGSVRSRLDNIRQSV</sequence>
<keyword evidence="6" id="KW-0066">ATP synthesis</keyword>
<reference evidence="7" key="1">
    <citation type="journal article" date="2021" name="PeerJ">
        <title>Extensive microbial diversity within the chicken gut microbiome revealed by metagenomics and culture.</title>
        <authorList>
            <person name="Gilroy R."/>
            <person name="Ravi A."/>
            <person name="Getino M."/>
            <person name="Pursley I."/>
            <person name="Horton D.L."/>
            <person name="Alikhan N.F."/>
            <person name="Baker D."/>
            <person name="Gharbi K."/>
            <person name="Hall N."/>
            <person name="Watson M."/>
            <person name="Adriaenssens E.M."/>
            <person name="Foster-Nyarko E."/>
            <person name="Jarju S."/>
            <person name="Secka A."/>
            <person name="Antonio M."/>
            <person name="Oren A."/>
            <person name="Chaudhuri R.R."/>
            <person name="La Ragione R."/>
            <person name="Hildebrand F."/>
            <person name="Pallen M.J."/>
        </authorList>
    </citation>
    <scope>NUCLEOTIDE SEQUENCE</scope>
    <source>
        <strain evidence="7">CHK192-19661</strain>
    </source>
</reference>
<accession>A0A9D2D5K3</accession>
<evidence type="ECO:0000256" key="6">
    <source>
        <dbReference type="ARBA" id="ARBA00023310"/>
    </source>
</evidence>
<keyword evidence="4" id="KW-0406">Ion transport</keyword>
<organism evidence="7 8">
    <name type="scientific">Candidatus Borkfalkia avicola</name>
    <dbReference type="NCBI Taxonomy" id="2838503"/>
    <lineage>
        <taxon>Bacteria</taxon>
        <taxon>Bacillati</taxon>
        <taxon>Bacillota</taxon>
        <taxon>Clostridia</taxon>
        <taxon>Christensenellales</taxon>
        <taxon>Christensenellaceae</taxon>
        <taxon>Candidatus Borkfalkia</taxon>
    </lineage>
</organism>
<dbReference type="Proteomes" id="UP000824025">
    <property type="component" value="Unassembled WGS sequence"/>
</dbReference>
<evidence type="ECO:0000256" key="2">
    <source>
        <dbReference type="ARBA" id="ARBA00022448"/>
    </source>
</evidence>
<name>A0A9D2D5K3_9FIRM</name>
<evidence type="ECO:0000256" key="1">
    <source>
        <dbReference type="ARBA" id="ARBA00004370"/>
    </source>
</evidence>